<name>A0A517SWV7_9BACT</name>
<dbReference type="CDD" id="cd00085">
    <property type="entry name" value="HNHc"/>
    <property type="match status" value="1"/>
</dbReference>
<sequence length="133" mass="14534">MEAISGTNEKPNPQSPAITTARQDDVELLGQPPTAIQPPVRSDQETDVGKPTGKINVKNVMQLLEHQGYQCALTGRVLTPEIASLDHIVPVRDGGEHVIENTQVLHRDINRAKSILSNADFIQMCREVAAFAM</sequence>
<evidence type="ECO:0000313" key="4">
    <source>
        <dbReference type="Proteomes" id="UP000315003"/>
    </source>
</evidence>
<dbReference type="EMBL" id="CP036272">
    <property type="protein sequence ID" value="QDT60610.1"/>
    <property type="molecule type" value="Genomic_DNA"/>
</dbReference>
<feature type="domain" description="HNH nuclease" evidence="2">
    <location>
        <begin position="59"/>
        <end position="111"/>
    </location>
</feature>
<evidence type="ECO:0000256" key="1">
    <source>
        <dbReference type="SAM" id="MobiDB-lite"/>
    </source>
</evidence>
<keyword evidence="3" id="KW-0540">Nuclease</keyword>
<protein>
    <submittedName>
        <fullName evidence="3">HNH endonuclease</fullName>
    </submittedName>
</protein>
<dbReference type="GO" id="GO:0003676">
    <property type="term" value="F:nucleic acid binding"/>
    <property type="evidence" value="ECO:0007669"/>
    <property type="project" value="InterPro"/>
</dbReference>
<dbReference type="AlphaFoldDB" id="A0A517SWV7"/>
<reference evidence="3 4" key="1">
    <citation type="submission" date="2019-02" db="EMBL/GenBank/DDBJ databases">
        <title>Deep-cultivation of Planctomycetes and their phenomic and genomic characterization uncovers novel biology.</title>
        <authorList>
            <person name="Wiegand S."/>
            <person name="Jogler M."/>
            <person name="Boedeker C."/>
            <person name="Pinto D."/>
            <person name="Vollmers J."/>
            <person name="Rivas-Marin E."/>
            <person name="Kohn T."/>
            <person name="Peeters S.H."/>
            <person name="Heuer A."/>
            <person name="Rast P."/>
            <person name="Oberbeckmann S."/>
            <person name="Bunk B."/>
            <person name="Jeske O."/>
            <person name="Meyerdierks A."/>
            <person name="Storesund J.E."/>
            <person name="Kallscheuer N."/>
            <person name="Luecker S."/>
            <person name="Lage O.M."/>
            <person name="Pohl T."/>
            <person name="Merkel B.J."/>
            <person name="Hornburger P."/>
            <person name="Mueller R.-W."/>
            <person name="Bruemmer F."/>
            <person name="Labrenz M."/>
            <person name="Spormann A.M."/>
            <person name="Op den Camp H."/>
            <person name="Overmann J."/>
            <person name="Amann R."/>
            <person name="Jetten M.S.M."/>
            <person name="Mascher T."/>
            <person name="Medema M.H."/>
            <person name="Devos D.P."/>
            <person name="Kaster A.-K."/>
            <person name="Ovreas L."/>
            <person name="Rohde M."/>
            <person name="Galperin M.Y."/>
            <person name="Jogler C."/>
        </authorList>
    </citation>
    <scope>NUCLEOTIDE SEQUENCE [LARGE SCALE GENOMIC DNA]</scope>
    <source>
        <strain evidence="3 4">SV_7m_r</strain>
    </source>
</reference>
<dbReference type="GO" id="GO:0008270">
    <property type="term" value="F:zinc ion binding"/>
    <property type="evidence" value="ECO:0007669"/>
    <property type="project" value="InterPro"/>
</dbReference>
<gene>
    <name evidence="3" type="ORF">SV7mr_31340</name>
</gene>
<feature type="region of interest" description="Disordered" evidence="1">
    <location>
        <begin position="1"/>
        <end position="52"/>
    </location>
</feature>
<dbReference type="SMART" id="SM00507">
    <property type="entry name" value="HNHc"/>
    <property type="match status" value="1"/>
</dbReference>
<dbReference type="Gene3D" id="1.10.30.50">
    <property type="match status" value="1"/>
</dbReference>
<proteinExistence type="predicted"/>
<evidence type="ECO:0000313" key="3">
    <source>
        <dbReference type="EMBL" id="QDT60610.1"/>
    </source>
</evidence>
<keyword evidence="3" id="KW-0378">Hydrolase</keyword>
<dbReference type="OrthoDB" id="292733at2"/>
<keyword evidence="4" id="KW-1185">Reference proteome</keyword>
<dbReference type="InterPro" id="IPR002711">
    <property type="entry name" value="HNH"/>
</dbReference>
<organism evidence="3 4">
    <name type="scientific">Stieleria bergensis</name>
    <dbReference type="NCBI Taxonomy" id="2528025"/>
    <lineage>
        <taxon>Bacteria</taxon>
        <taxon>Pseudomonadati</taxon>
        <taxon>Planctomycetota</taxon>
        <taxon>Planctomycetia</taxon>
        <taxon>Pirellulales</taxon>
        <taxon>Pirellulaceae</taxon>
        <taxon>Stieleria</taxon>
    </lineage>
</organism>
<dbReference type="Proteomes" id="UP000315003">
    <property type="component" value="Chromosome"/>
</dbReference>
<accession>A0A517SWV7</accession>
<keyword evidence="3" id="KW-0255">Endonuclease</keyword>
<dbReference type="GO" id="GO:0004519">
    <property type="term" value="F:endonuclease activity"/>
    <property type="evidence" value="ECO:0007669"/>
    <property type="project" value="UniProtKB-KW"/>
</dbReference>
<feature type="compositionally biased region" description="Polar residues" evidence="1">
    <location>
        <begin position="1"/>
        <end position="21"/>
    </location>
</feature>
<dbReference type="Pfam" id="PF01844">
    <property type="entry name" value="HNH"/>
    <property type="match status" value="1"/>
</dbReference>
<dbReference type="InterPro" id="IPR003615">
    <property type="entry name" value="HNH_nuc"/>
</dbReference>
<dbReference type="RefSeq" id="WP_145273555.1">
    <property type="nucleotide sequence ID" value="NZ_CP036272.1"/>
</dbReference>
<evidence type="ECO:0000259" key="2">
    <source>
        <dbReference type="SMART" id="SM00507"/>
    </source>
</evidence>